<reference evidence="2 3" key="1">
    <citation type="submission" date="2023-03" db="EMBL/GenBank/DDBJ databases">
        <title>High-quality genome of Scylla paramamosain provides insights in environmental adaptation.</title>
        <authorList>
            <person name="Zhang L."/>
        </authorList>
    </citation>
    <scope>NUCLEOTIDE SEQUENCE [LARGE SCALE GENOMIC DNA]</scope>
    <source>
        <strain evidence="2">LZ_2023a</strain>
        <tissue evidence="2">Muscle</tissue>
    </source>
</reference>
<name>A0AAW0SFP2_SCYPA</name>
<proteinExistence type="predicted"/>
<evidence type="ECO:0000256" key="1">
    <source>
        <dbReference type="SAM" id="MobiDB-lite"/>
    </source>
</evidence>
<organism evidence="2 3">
    <name type="scientific">Scylla paramamosain</name>
    <name type="common">Mud crab</name>
    <dbReference type="NCBI Taxonomy" id="85552"/>
    <lineage>
        <taxon>Eukaryota</taxon>
        <taxon>Metazoa</taxon>
        <taxon>Ecdysozoa</taxon>
        <taxon>Arthropoda</taxon>
        <taxon>Crustacea</taxon>
        <taxon>Multicrustacea</taxon>
        <taxon>Malacostraca</taxon>
        <taxon>Eumalacostraca</taxon>
        <taxon>Eucarida</taxon>
        <taxon>Decapoda</taxon>
        <taxon>Pleocyemata</taxon>
        <taxon>Brachyura</taxon>
        <taxon>Eubrachyura</taxon>
        <taxon>Portunoidea</taxon>
        <taxon>Portunidae</taxon>
        <taxon>Portuninae</taxon>
        <taxon>Scylla</taxon>
    </lineage>
</organism>
<evidence type="ECO:0000313" key="3">
    <source>
        <dbReference type="Proteomes" id="UP001487740"/>
    </source>
</evidence>
<accession>A0AAW0SFP2</accession>
<dbReference type="AlphaFoldDB" id="A0AAW0SFP2"/>
<sequence>MMDRKPLEWERQLAVSRRLQELLSKEELSGEKPTDLLRRMKKLLGDKYTSFDKELFLQLFYQRLPPDTQRCLFTVKNKLSVDELATLADEFMATLPQAGDRGSHTPESASPRTPEQALLTSARRLVCPSTLAHSSLRQGHGTSTLRATKHRNTFGKLLRTPALSRVRCVVLDVTSCALAAGCD</sequence>
<evidence type="ECO:0000313" key="2">
    <source>
        <dbReference type="EMBL" id="KAK8373557.1"/>
    </source>
</evidence>
<gene>
    <name evidence="2" type="ORF">O3P69_016124</name>
</gene>
<dbReference type="EMBL" id="JARAKH010001102">
    <property type="protein sequence ID" value="KAK8373557.1"/>
    <property type="molecule type" value="Genomic_DNA"/>
</dbReference>
<protein>
    <submittedName>
        <fullName evidence="2">Uncharacterized protein</fullName>
    </submittedName>
</protein>
<keyword evidence="3" id="KW-1185">Reference proteome</keyword>
<feature type="region of interest" description="Disordered" evidence="1">
    <location>
        <begin position="96"/>
        <end position="115"/>
    </location>
</feature>
<dbReference type="Proteomes" id="UP001487740">
    <property type="component" value="Unassembled WGS sequence"/>
</dbReference>
<comment type="caution">
    <text evidence="2">The sequence shown here is derived from an EMBL/GenBank/DDBJ whole genome shotgun (WGS) entry which is preliminary data.</text>
</comment>